<dbReference type="Proteomes" id="UP000092598">
    <property type="component" value="Chromosome"/>
</dbReference>
<accession>A0A1B1MLW1</accession>
<name>A0A1B1MLW1_STRLN</name>
<reference evidence="1 2" key="1">
    <citation type="submission" date="2016-07" db="EMBL/GenBank/DDBJ databases">
        <title>Enhancement of antibiotic productionsby engineered nitrateutilization in actinobacteria.</title>
        <authorList>
            <person name="Meng S.C."/>
        </authorList>
    </citation>
    <scope>NUCLEOTIDE SEQUENCE [LARGE SCALE GENOMIC DNA]</scope>
    <source>
        <strain evidence="1 2">NRRL 2936</strain>
    </source>
</reference>
<sequence>MATFLYELGRFAFRRRHFIALFRAALPAVAGVAAFNAPSAGASSFSIPGTEAQKACDLLDQRSPATARVVKTVVEQSRRRPPWWWARNR</sequence>
<evidence type="ECO:0000313" key="2">
    <source>
        <dbReference type="Proteomes" id="UP000092598"/>
    </source>
</evidence>
<proteinExistence type="predicted"/>
<dbReference type="PATRIC" id="fig|1915.4.peg.8069"/>
<dbReference type="EMBL" id="CP016438">
    <property type="protein sequence ID" value="ANS69554.1"/>
    <property type="molecule type" value="Genomic_DNA"/>
</dbReference>
<dbReference type="KEGG" id="sls:SLINC_7330"/>
<dbReference type="AlphaFoldDB" id="A0A1B1MLW1"/>
<dbReference type="STRING" id="1915.SLINC_7330"/>
<organism evidence="1 2">
    <name type="scientific">Streptomyces lincolnensis</name>
    <dbReference type="NCBI Taxonomy" id="1915"/>
    <lineage>
        <taxon>Bacteria</taxon>
        <taxon>Bacillati</taxon>
        <taxon>Actinomycetota</taxon>
        <taxon>Actinomycetes</taxon>
        <taxon>Kitasatosporales</taxon>
        <taxon>Streptomycetaceae</taxon>
        <taxon>Streptomyces</taxon>
    </lineage>
</organism>
<keyword evidence="2" id="KW-1185">Reference proteome</keyword>
<protein>
    <submittedName>
        <fullName evidence="1">Membrane transport protein</fullName>
    </submittedName>
</protein>
<evidence type="ECO:0000313" key="1">
    <source>
        <dbReference type="EMBL" id="ANS69554.1"/>
    </source>
</evidence>
<gene>
    <name evidence="1" type="ORF">SLINC_7330</name>
</gene>